<organism evidence="1 2">
    <name type="scientific">Catharanthus roseus</name>
    <name type="common">Madagascar periwinkle</name>
    <name type="synonym">Vinca rosea</name>
    <dbReference type="NCBI Taxonomy" id="4058"/>
    <lineage>
        <taxon>Eukaryota</taxon>
        <taxon>Viridiplantae</taxon>
        <taxon>Streptophyta</taxon>
        <taxon>Embryophyta</taxon>
        <taxon>Tracheophyta</taxon>
        <taxon>Spermatophyta</taxon>
        <taxon>Magnoliopsida</taxon>
        <taxon>eudicotyledons</taxon>
        <taxon>Gunneridae</taxon>
        <taxon>Pentapetalae</taxon>
        <taxon>asterids</taxon>
        <taxon>lamiids</taxon>
        <taxon>Gentianales</taxon>
        <taxon>Apocynaceae</taxon>
        <taxon>Rauvolfioideae</taxon>
        <taxon>Vinceae</taxon>
        <taxon>Catharanthinae</taxon>
        <taxon>Catharanthus</taxon>
    </lineage>
</organism>
<evidence type="ECO:0000313" key="2">
    <source>
        <dbReference type="Proteomes" id="UP001060085"/>
    </source>
</evidence>
<accession>A0ACC0BHQ1</accession>
<comment type="caution">
    <text evidence="1">The sequence shown here is derived from an EMBL/GenBank/DDBJ whole genome shotgun (WGS) entry which is preliminary data.</text>
</comment>
<dbReference type="Proteomes" id="UP001060085">
    <property type="component" value="Linkage Group LG03"/>
</dbReference>
<keyword evidence="2" id="KW-1185">Reference proteome</keyword>
<gene>
    <name evidence="1" type="ORF">M9H77_12481</name>
</gene>
<name>A0ACC0BHQ1_CATRO</name>
<proteinExistence type="predicted"/>
<reference evidence="2" key="1">
    <citation type="journal article" date="2023" name="Nat. Plants">
        <title>Single-cell RNA sequencing provides a high-resolution roadmap for understanding the multicellular compartmentation of specialized metabolism.</title>
        <authorList>
            <person name="Sun S."/>
            <person name="Shen X."/>
            <person name="Li Y."/>
            <person name="Li Y."/>
            <person name="Wang S."/>
            <person name="Li R."/>
            <person name="Zhang H."/>
            <person name="Shen G."/>
            <person name="Guo B."/>
            <person name="Wei J."/>
            <person name="Xu J."/>
            <person name="St-Pierre B."/>
            <person name="Chen S."/>
            <person name="Sun C."/>
        </authorList>
    </citation>
    <scope>NUCLEOTIDE SEQUENCE [LARGE SCALE GENOMIC DNA]</scope>
</reference>
<dbReference type="EMBL" id="CM044703">
    <property type="protein sequence ID" value="KAI5672117.1"/>
    <property type="molecule type" value="Genomic_DNA"/>
</dbReference>
<protein>
    <submittedName>
        <fullName evidence="1">Uncharacterized protein</fullName>
    </submittedName>
</protein>
<sequence length="113" mass="11906">MDPLIFAASVIAARLAIGLASIGPGVGQGIAAGQAVEGIARKPLFQLQPHLCPGRHICYNGQDKGSRSREGELTQKTCPQFGLQAPYGGESVPELCTHHLSHYGSWPCPKSLS</sequence>
<evidence type="ECO:0000313" key="1">
    <source>
        <dbReference type="EMBL" id="KAI5672117.1"/>
    </source>
</evidence>